<evidence type="ECO:0000256" key="1">
    <source>
        <dbReference type="ARBA" id="ARBA00009320"/>
    </source>
</evidence>
<dbReference type="EMBL" id="FONV01000001">
    <property type="protein sequence ID" value="SFE41070.1"/>
    <property type="molecule type" value="Genomic_DNA"/>
</dbReference>
<proteinExistence type="inferred from homology"/>
<dbReference type="InterPro" id="IPR050571">
    <property type="entry name" value="Class-IV_PLP-Dep_Aminotrnsfr"/>
</dbReference>
<keyword evidence="4" id="KW-1185">Reference proteome</keyword>
<evidence type="ECO:0000256" key="2">
    <source>
        <dbReference type="SAM" id="MobiDB-lite"/>
    </source>
</evidence>
<dbReference type="Proteomes" id="UP000199645">
    <property type="component" value="Unassembled WGS sequence"/>
</dbReference>
<dbReference type="PANTHER" id="PTHR42743:SF11">
    <property type="entry name" value="AMINODEOXYCHORISMATE LYASE"/>
    <property type="match status" value="1"/>
</dbReference>
<organism evidence="3 4">
    <name type="scientific">Actinoplanes philippinensis</name>
    <dbReference type="NCBI Taxonomy" id="35752"/>
    <lineage>
        <taxon>Bacteria</taxon>
        <taxon>Bacillati</taxon>
        <taxon>Actinomycetota</taxon>
        <taxon>Actinomycetes</taxon>
        <taxon>Micromonosporales</taxon>
        <taxon>Micromonosporaceae</taxon>
        <taxon>Actinoplanes</taxon>
    </lineage>
</organism>
<dbReference type="Gene3D" id="3.40.50.300">
    <property type="entry name" value="P-loop containing nucleotide triphosphate hydrolases"/>
    <property type="match status" value="1"/>
</dbReference>
<dbReference type="GO" id="GO:0019752">
    <property type="term" value="P:carboxylic acid metabolic process"/>
    <property type="evidence" value="ECO:0007669"/>
    <property type="project" value="TreeGrafter"/>
</dbReference>
<dbReference type="PANTHER" id="PTHR42743">
    <property type="entry name" value="AMINO-ACID AMINOTRANSFERASE"/>
    <property type="match status" value="1"/>
</dbReference>
<dbReference type="Pfam" id="PF19798">
    <property type="entry name" value="Sulfotransfer_5"/>
    <property type="match status" value="1"/>
</dbReference>
<dbReference type="STRING" id="35752.SAMN05421541_101610"/>
<feature type="region of interest" description="Disordered" evidence="2">
    <location>
        <begin position="1"/>
        <end position="28"/>
    </location>
</feature>
<gene>
    <name evidence="3" type="ORF">SAMN05421541_101610</name>
</gene>
<protein>
    <recommendedName>
        <fullName evidence="5">Sulfotransferase family protein</fullName>
    </recommendedName>
</protein>
<name>A0A1I2AE14_9ACTN</name>
<accession>A0A1I2AE14</accession>
<evidence type="ECO:0000313" key="3">
    <source>
        <dbReference type="EMBL" id="SFE41070.1"/>
    </source>
</evidence>
<dbReference type="AlphaFoldDB" id="A0A1I2AE14"/>
<reference evidence="3 4" key="1">
    <citation type="submission" date="2016-10" db="EMBL/GenBank/DDBJ databases">
        <authorList>
            <person name="de Groot N.N."/>
        </authorList>
    </citation>
    <scope>NUCLEOTIDE SEQUENCE [LARGE SCALE GENOMIC DNA]</scope>
    <source>
        <strain evidence="3 4">DSM 43019</strain>
    </source>
</reference>
<evidence type="ECO:0008006" key="5">
    <source>
        <dbReference type="Google" id="ProtNLM"/>
    </source>
</evidence>
<comment type="similarity">
    <text evidence="1">Belongs to the class-IV pyridoxal-phosphate-dependent aminotransferase family.</text>
</comment>
<dbReference type="InterPro" id="IPR027417">
    <property type="entry name" value="P-loop_NTPase"/>
</dbReference>
<evidence type="ECO:0000313" key="4">
    <source>
        <dbReference type="Proteomes" id="UP000199645"/>
    </source>
</evidence>
<dbReference type="SUPFAM" id="SSF52540">
    <property type="entry name" value="P-loop containing nucleoside triphosphate hydrolases"/>
    <property type="match status" value="1"/>
</dbReference>
<sequence>MPAASTAGHAEADLARQNETGGGSRETEVNEVAVKPVAGSPGAVITTTAAACRRSNGPGGDHLHGLGPGFPATPVTSVTMGGMTIRVAMWSGPRNISTAMMRSFGSRADTVVSDEPLYAHYLAATGLDHPGRDEILASQPQRWEDVADALTGPVPGDPAVFYQKHMTHHLLPQIGRDWLGKLTHAFLIRDPAHVVASYAKVRGEPTLDDLGYPQQAEIFRTFGGPVVDSADVLRDPQRTLRLLCEALGLTFDPAMLSWSPGPRPEDGVWAPHWYASVHASTGFAPWNPTPAEVPARLRPLVEAARPYYEELAAHRL</sequence>